<gene>
    <name evidence="1" type="ORF">NCTC12965_08862</name>
</gene>
<evidence type="ECO:0000313" key="1">
    <source>
        <dbReference type="EMBL" id="VTR61573.1"/>
    </source>
</evidence>
<dbReference type="AlphaFoldDB" id="A0A4U9WPY7"/>
<dbReference type="EMBL" id="CABEEZ010000169">
    <property type="protein sequence ID" value="VTR61573.1"/>
    <property type="molecule type" value="Genomic_DNA"/>
</dbReference>
<proteinExistence type="predicted"/>
<name>A0A4U9WPY7_SERFO</name>
<accession>A0A4U9WPY7</accession>
<reference evidence="1" key="1">
    <citation type="submission" date="2019-05" db="EMBL/GenBank/DDBJ databases">
        <authorList>
            <consortium name="Pathogen Informatics"/>
        </authorList>
    </citation>
    <scope>NUCLEOTIDE SEQUENCE [LARGE SCALE GENOMIC DNA]</scope>
    <source>
        <strain evidence="1">NCTC12965</strain>
    </source>
</reference>
<protein>
    <submittedName>
        <fullName evidence="1">Uncharacterized protein</fullName>
    </submittedName>
</protein>
<organism evidence="1">
    <name type="scientific">Serratia fonticola</name>
    <dbReference type="NCBI Taxonomy" id="47917"/>
    <lineage>
        <taxon>Bacteria</taxon>
        <taxon>Pseudomonadati</taxon>
        <taxon>Pseudomonadota</taxon>
        <taxon>Gammaproteobacteria</taxon>
        <taxon>Enterobacterales</taxon>
        <taxon>Yersiniaceae</taxon>
        <taxon>Serratia</taxon>
    </lineage>
</organism>
<sequence length="49" mass="5457">MATPQAALLVINGLSVEFPGVKALEQVDFTLQRGEWWRFLGKTARASPR</sequence>